<evidence type="ECO:0000256" key="2">
    <source>
        <dbReference type="ARBA" id="ARBA00023015"/>
    </source>
</evidence>
<dbReference type="EMBL" id="VICH01000004">
    <property type="protein sequence ID" value="TQV69203.1"/>
    <property type="molecule type" value="Genomic_DNA"/>
</dbReference>
<accession>A0A545SW60</accession>
<evidence type="ECO:0000313" key="7">
    <source>
        <dbReference type="Proteomes" id="UP000315816"/>
    </source>
</evidence>
<feature type="domain" description="Ner winged helix-turn-helix DNA-binding" evidence="5">
    <location>
        <begin position="14"/>
        <end position="73"/>
    </location>
</feature>
<dbReference type="InterPro" id="IPR010982">
    <property type="entry name" value="Lambda_DNA-bd_dom_sf"/>
</dbReference>
<comment type="caution">
    <text evidence="6">The sequence shown here is derived from an EMBL/GenBank/DDBJ whole genome shotgun (WGS) entry which is preliminary data.</text>
</comment>
<keyword evidence="2" id="KW-0805">Transcription regulation</keyword>
<evidence type="ECO:0000313" key="6">
    <source>
        <dbReference type="EMBL" id="TQV69203.1"/>
    </source>
</evidence>
<keyword evidence="3" id="KW-0238">DNA-binding</keyword>
<comment type="similarity">
    <text evidence="1">Belongs to the ner transcriptional regulatory family.</text>
</comment>
<evidence type="ECO:0000256" key="4">
    <source>
        <dbReference type="ARBA" id="ARBA00023163"/>
    </source>
</evidence>
<dbReference type="OrthoDB" id="5405994at2"/>
<dbReference type="Proteomes" id="UP000315816">
    <property type="component" value="Unassembled WGS sequence"/>
</dbReference>
<keyword evidence="7" id="KW-1185">Reference proteome</keyword>
<keyword evidence="4" id="KW-0804">Transcription</keyword>
<reference evidence="6 7" key="1">
    <citation type="submission" date="2019-06" db="EMBL/GenBank/DDBJ databases">
        <title>A novel species of marine bacteria.</title>
        <authorList>
            <person name="Wang Y."/>
        </authorList>
    </citation>
    <scope>NUCLEOTIDE SEQUENCE [LARGE SCALE GENOMIC DNA]</scope>
    <source>
        <strain evidence="6 7">MA1-10</strain>
    </source>
</reference>
<sequence length="78" mass="8871">MILDESQKRNRHELIKYELRRRGLSFAKLAVAANRHRSVFAAVSATTKRSRRAACIIANAIDTTPEELWPEIYGGTDE</sequence>
<name>A0A545SW60_9RHOB</name>
<protein>
    <submittedName>
        <fullName evidence="6">Nucleotide excision repair protein</fullName>
    </submittedName>
</protein>
<dbReference type="RefSeq" id="WP_142852955.1">
    <property type="nucleotide sequence ID" value="NZ_FXWW01000001.1"/>
</dbReference>
<dbReference type="Pfam" id="PF13693">
    <property type="entry name" value="HTH_35"/>
    <property type="match status" value="1"/>
</dbReference>
<evidence type="ECO:0000256" key="3">
    <source>
        <dbReference type="ARBA" id="ARBA00023125"/>
    </source>
</evidence>
<gene>
    <name evidence="6" type="ORF">FIL88_06495</name>
</gene>
<dbReference type="AlphaFoldDB" id="A0A545SW60"/>
<proteinExistence type="inferred from homology"/>
<organism evidence="6 7">
    <name type="scientific">Aliiroseovarius halocynthiae</name>
    <dbReference type="NCBI Taxonomy" id="985055"/>
    <lineage>
        <taxon>Bacteria</taxon>
        <taxon>Pseudomonadati</taxon>
        <taxon>Pseudomonadota</taxon>
        <taxon>Alphaproteobacteria</taxon>
        <taxon>Rhodobacterales</taxon>
        <taxon>Paracoccaceae</taxon>
        <taxon>Aliiroseovarius</taxon>
    </lineage>
</organism>
<dbReference type="Gene3D" id="1.10.260.40">
    <property type="entry name" value="lambda repressor-like DNA-binding domains"/>
    <property type="match status" value="1"/>
</dbReference>
<dbReference type="GO" id="GO:0003677">
    <property type="term" value="F:DNA binding"/>
    <property type="evidence" value="ECO:0007669"/>
    <property type="project" value="UniProtKB-KW"/>
</dbReference>
<dbReference type="InterPro" id="IPR038722">
    <property type="entry name" value="Ner_HTH_dom"/>
</dbReference>
<evidence type="ECO:0000259" key="5">
    <source>
        <dbReference type="Pfam" id="PF13693"/>
    </source>
</evidence>
<dbReference type="SUPFAM" id="SSF47413">
    <property type="entry name" value="lambda repressor-like DNA-binding domains"/>
    <property type="match status" value="1"/>
</dbReference>
<evidence type="ECO:0000256" key="1">
    <source>
        <dbReference type="ARBA" id="ARBA00006157"/>
    </source>
</evidence>